<dbReference type="Proteomes" id="UP001165960">
    <property type="component" value="Unassembled WGS sequence"/>
</dbReference>
<evidence type="ECO:0000313" key="2">
    <source>
        <dbReference type="Proteomes" id="UP001165960"/>
    </source>
</evidence>
<gene>
    <name evidence="1" type="ORF">DSO57_1001551</name>
</gene>
<evidence type="ECO:0000313" key="1">
    <source>
        <dbReference type="EMBL" id="KAJ9051792.1"/>
    </source>
</evidence>
<protein>
    <submittedName>
        <fullName evidence="1">Uncharacterized protein</fullName>
    </submittedName>
</protein>
<dbReference type="EMBL" id="QTSX02007103">
    <property type="protein sequence ID" value="KAJ9051792.1"/>
    <property type="molecule type" value="Genomic_DNA"/>
</dbReference>
<name>A0ACC2RP26_9FUNG</name>
<proteinExistence type="predicted"/>
<keyword evidence="2" id="KW-1185">Reference proteome</keyword>
<accession>A0ACC2RP26</accession>
<organism evidence="1 2">
    <name type="scientific">Entomophthora muscae</name>
    <dbReference type="NCBI Taxonomy" id="34485"/>
    <lineage>
        <taxon>Eukaryota</taxon>
        <taxon>Fungi</taxon>
        <taxon>Fungi incertae sedis</taxon>
        <taxon>Zoopagomycota</taxon>
        <taxon>Entomophthoromycotina</taxon>
        <taxon>Entomophthoromycetes</taxon>
        <taxon>Entomophthorales</taxon>
        <taxon>Entomophthoraceae</taxon>
        <taxon>Entomophthora</taxon>
    </lineage>
</organism>
<sequence length="245" mass="27413">MNPSVHHHHHPYHALLFRTVVGTQSTPTLLQYWIWLNLNTYLHRWNPGHPNPFPGAEEPLEFNNLIIADNDPLYNHVTVETAPNSHQSQQIIYDDTLELPTEDFANQSVGVHDSSSPLSRYNLNVATEMEPIIEPCPISQDATIFALNNQATSSNHISEMGPMESNFGMSHLKLSEDDEEFLNSSMETNSPNYVPRHGNVPMSKFNTPAEVASIKGKIQDLNACIQHQVLTGDQEPAVPALTIPH</sequence>
<comment type="caution">
    <text evidence="1">The sequence shown here is derived from an EMBL/GenBank/DDBJ whole genome shotgun (WGS) entry which is preliminary data.</text>
</comment>
<reference evidence="1" key="1">
    <citation type="submission" date="2022-04" db="EMBL/GenBank/DDBJ databases">
        <title>Genome of the entomopathogenic fungus Entomophthora muscae.</title>
        <authorList>
            <person name="Elya C."/>
            <person name="Lovett B.R."/>
            <person name="Lee E."/>
            <person name="Macias A.M."/>
            <person name="Hajek A.E."/>
            <person name="De Bivort B.L."/>
            <person name="Kasson M.T."/>
            <person name="De Fine Licht H.H."/>
            <person name="Stajich J.E."/>
        </authorList>
    </citation>
    <scope>NUCLEOTIDE SEQUENCE</scope>
    <source>
        <strain evidence="1">Berkeley</strain>
    </source>
</reference>